<evidence type="ECO:0000313" key="7">
    <source>
        <dbReference type="Proteomes" id="UP000626148"/>
    </source>
</evidence>
<dbReference type="InterPro" id="IPR043165">
    <property type="entry name" value="TruD_insert_sf"/>
</dbReference>
<dbReference type="EC" id="5.4.99.27" evidence="4"/>
<dbReference type="HAMAP" id="MF_01082">
    <property type="entry name" value="TruD"/>
    <property type="match status" value="1"/>
</dbReference>
<dbReference type="PROSITE" id="PS01268">
    <property type="entry name" value="UPF0024"/>
    <property type="match status" value="1"/>
</dbReference>
<keyword evidence="7" id="KW-1185">Reference proteome</keyword>
<reference evidence="6" key="2">
    <citation type="submission" date="2020-09" db="EMBL/GenBank/DDBJ databases">
        <authorList>
            <person name="Sun Q."/>
            <person name="Kim S."/>
        </authorList>
    </citation>
    <scope>NUCLEOTIDE SEQUENCE</scope>
    <source>
        <strain evidence="6">KCTC 22169</strain>
    </source>
</reference>
<organism evidence="6 7">
    <name type="scientific">Saccharospirillum salsuginis</name>
    <dbReference type="NCBI Taxonomy" id="418750"/>
    <lineage>
        <taxon>Bacteria</taxon>
        <taxon>Pseudomonadati</taxon>
        <taxon>Pseudomonadota</taxon>
        <taxon>Gammaproteobacteria</taxon>
        <taxon>Oceanospirillales</taxon>
        <taxon>Saccharospirillaceae</taxon>
        <taxon>Saccharospirillum</taxon>
    </lineage>
</organism>
<dbReference type="AlphaFoldDB" id="A0A918KFJ0"/>
<reference evidence="6" key="1">
    <citation type="journal article" date="2014" name="Int. J. Syst. Evol. Microbiol.">
        <title>Complete genome sequence of Corynebacterium casei LMG S-19264T (=DSM 44701T), isolated from a smear-ripened cheese.</title>
        <authorList>
            <consortium name="US DOE Joint Genome Institute (JGI-PGF)"/>
            <person name="Walter F."/>
            <person name="Albersmeier A."/>
            <person name="Kalinowski J."/>
            <person name="Ruckert C."/>
        </authorList>
    </citation>
    <scope>NUCLEOTIDE SEQUENCE</scope>
    <source>
        <strain evidence="6">KCTC 22169</strain>
    </source>
</reference>
<dbReference type="Gene3D" id="3.30.2340.10">
    <property type="entry name" value="TruD, insertion domain"/>
    <property type="match status" value="1"/>
</dbReference>
<dbReference type="Pfam" id="PF01142">
    <property type="entry name" value="TruD"/>
    <property type="match status" value="2"/>
</dbReference>
<dbReference type="InterPro" id="IPR020103">
    <property type="entry name" value="PsdUridine_synth_cat_dom_sf"/>
</dbReference>
<evidence type="ECO:0000256" key="3">
    <source>
        <dbReference type="ARBA" id="ARBA00023235"/>
    </source>
</evidence>
<dbReference type="PANTHER" id="PTHR47811">
    <property type="entry name" value="TRNA PSEUDOURIDINE SYNTHASE D"/>
    <property type="match status" value="1"/>
</dbReference>
<dbReference type="SUPFAM" id="SSF55120">
    <property type="entry name" value="Pseudouridine synthase"/>
    <property type="match status" value="1"/>
</dbReference>
<dbReference type="EMBL" id="BMXR01000008">
    <property type="protein sequence ID" value="GGX61696.1"/>
    <property type="molecule type" value="Genomic_DNA"/>
</dbReference>
<evidence type="ECO:0000256" key="2">
    <source>
        <dbReference type="ARBA" id="ARBA00022694"/>
    </source>
</evidence>
<dbReference type="GO" id="GO:0003723">
    <property type="term" value="F:RNA binding"/>
    <property type="evidence" value="ECO:0007669"/>
    <property type="project" value="InterPro"/>
</dbReference>
<dbReference type="PROSITE" id="PS50984">
    <property type="entry name" value="TRUD"/>
    <property type="match status" value="1"/>
</dbReference>
<dbReference type="GO" id="GO:0005829">
    <property type="term" value="C:cytosol"/>
    <property type="evidence" value="ECO:0007669"/>
    <property type="project" value="TreeGrafter"/>
</dbReference>
<gene>
    <name evidence="4 6" type="primary">truD</name>
    <name evidence="6" type="ORF">GCM10007392_31940</name>
</gene>
<feature type="domain" description="TRUD" evidence="5">
    <location>
        <begin position="152"/>
        <end position="298"/>
    </location>
</feature>
<dbReference type="InterPro" id="IPR050170">
    <property type="entry name" value="TruD_pseudoU_synthase"/>
</dbReference>
<feature type="active site" description="Nucleophile" evidence="4">
    <location>
        <position position="77"/>
    </location>
</feature>
<dbReference type="Proteomes" id="UP000626148">
    <property type="component" value="Unassembled WGS sequence"/>
</dbReference>
<comment type="similarity">
    <text evidence="1 4">Belongs to the pseudouridine synthase TruD family.</text>
</comment>
<protein>
    <recommendedName>
        <fullName evidence="4">tRNA pseudouridine synthase D</fullName>
        <ecNumber evidence="4">5.4.99.27</ecNumber>
    </recommendedName>
    <alternativeName>
        <fullName evidence="4">tRNA pseudouridine(13) synthase</fullName>
    </alternativeName>
    <alternativeName>
        <fullName evidence="4">tRNA pseudouridylate synthase D</fullName>
    </alternativeName>
    <alternativeName>
        <fullName evidence="4">tRNA-uridine isomerase D</fullName>
    </alternativeName>
</protein>
<evidence type="ECO:0000256" key="1">
    <source>
        <dbReference type="ARBA" id="ARBA00007953"/>
    </source>
</evidence>
<comment type="function">
    <text evidence="4">Responsible for synthesis of pseudouridine from uracil-13 in transfer RNAs.</text>
</comment>
<comment type="caution">
    <text evidence="6">The sequence shown here is derived from an EMBL/GenBank/DDBJ whole genome shotgun (WGS) entry which is preliminary data.</text>
</comment>
<accession>A0A918KFJ0</accession>
<sequence length="339" mass="38150">MDSLPYAWGGPIGRAVLKDRPEDFRVDEVLPESPAGEGEHLWLTVEKTGQNTAWLARQLSRWANLPLRAVSYAGLKDRHAVTTQTFSLHLPGRADPVQPLVIDGVRVLSQDRHPRKLKTGQLVGNRFTIRLRQFDGDADALTERWHTLVEQGLPNYFGLQRFGSGGANLERARQWFRGEAKLPRGQQSIHLSAVRSYLFNTLLARRVEDGTWNRLLPGDFAQFREGQGGFLCEQPGPDDLDRLADGRLSPTASLPGDRTGETTAIDDWESTVLADEQEWLEGLSARRMQRARRKTRVYPEGGELSWDAGDPVFRFFLPAGSYATMALREAVTLEEDRHP</sequence>
<proteinExistence type="inferred from homology"/>
<dbReference type="Gene3D" id="3.30.2350.20">
    <property type="entry name" value="TruD, catalytic domain"/>
    <property type="match status" value="1"/>
</dbReference>
<dbReference type="PANTHER" id="PTHR47811:SF1">
    <property type="entry name" value="TRNA PSEUDOURIDINE SYNTHASE D"/>
    <property type="match status" value="1"/>
</dbReference>
<keyword evidence="2 4" id="KW-0819">tRNA processing</keyword>
<name>A0A918KFJ0_9GAMM</name>
<keyword evidence="3 4" id="KW-0413">Isomerase</keyword>
<comment type="catalytic activity">
    <reaction evidence="4">
        <text>uridine(13) in tRNA = pseudouridine(13) in tRNA</text>
        <dbReference type="Rhea" id="RHEA:42540"/>
        <dbReference type="Rhea" id="RHEA-COMP:10105"/>
        <dbReference type="Rhea" id="RHEA-COMP:10106"/>
        <dbReference type="ChEBI" id="CHEBI:65314"/>
        <dbReference type="ChEBI" id="CHEBI:65315"/>
        <dbReference type="EC" id="5.4.99.27"/>
    </reaction>
</comment>
<dbReference type="InterPro" id="IPR001656">
    <property type="entry name" value="PsdUridine_synth_TruD"/>
</dbReference>
<evidence type="ECO:0000256" key="4">
    <source>
        <dbReference type="HAMAP-Rule" id="MF_01082"/>
    </source>
</evidence>
<evidence type="ECO:0000313" key="6">
    <source>
        <dbReference type="EMBL" id="GGX61696.1"/>
    </source>
</evidence>
<evidence type="ECO:0000259" key="5">
    <source>
        <dbReference type="PROSITE" id="PS50984"/>
    </source>
</evidence>
<dbReference type="InterPro" id="IPR020119">
    <property type="entry name" value="PsdUridine_synth_TruD_CS"/>
</dbReference>
<dbReference type="InterPro" id="IPR011760">
    <property type="entry name" value="PsdUridine_synth_TruD_insert"/>
</dbReference>
<dbReference type="GO" id="GO:0031119">
    <property type="term" value="P:tRNA pseudouridine synthesis"/>
    <property type="evidence" value="ECO:0007669"/>
    <property type="project" value="UniProtKB-UniRule"/>
</dbReference>
<dbReference type="InterPro" id="IPR042214">
    <property type="entry name" value="TruD_catalytic"/>
</dbReference>
<dbReference type="GO" id="GO:0160150">
    <property type="term" value="F:tRNA pseudouridine(13) synthase activity"/>
    <property type="evidence" value="ECO:0007669"/>
    <property type="project" value="UniProtKB-EC"/>
</dbReference>